<comment type="caution">
    <text evidence="1">The sequence shown here is derived from an EMBL/GenBank/DDBJ whole genome shotgun (WGS) entry which is preliminary data.</text>
</comment>
<sequence>MASNTFIIKLSEECAKCIDFIDRNAIKTLRFEGDLIHSHQILGPLFKDCSATNTMVLLLGLVGPTMLDISAILSTYPYGLPVDVVFPRYQFNLDPKALFEERVCREVEQEFQERCTKLRLQPNVPETHSTNTIADWWGVYIQKFFGTSVKDAVKKVFGNHPKKALAIKSKEAAQVSCLTKEADMAATVIAKKKPTSPTNATTVRAPAASRTPMVVTTVPKTEVPPVVPAVVKPVVIPLVEGPVIPGPVVAPTIGPIALAEKNPSLNPKKKINNHRRRRGTTIFSMIETASRVNSLTVEAIVGHETIPTIEMEVTTEMPIHLQDQNLSIPPQEVTSPFVRTFIILLLNFLLLNSKPKNIKCQVPNYSVVYLSNVLEQTMQYFTTFERALRAEDDLKAAKITHEASRPEVKAIKAKKTQLTDLDHQIVEL</sequence>
<protein>
    <submittedName>
        <fullName evidence="1">Proline-rich protein 12-like</fullName>
    </submittedName>
</protein>
<dbReference type="EMBL" id="SMOL01000487">
    <property type="protein sequence ID" value="KAB2610644.1"/>
    <property type="molecule type" value="Genomic_DNA"/>
</dbReference>
<dbReference type="Proteomes" id="UP000327157">
    <property type="component" value="Chromosome 17"/>
</dbReference>
<evidence type="ECO:0000313" key="2">
    <source>
        <dbReference type="Proteomes" id="UP000327157"/>
    </source>
</evidence>
<dbReference type="AlphaFoldDB" id="A0A5N5GIR8"/>
<accession>A0A5N5GIR8</accession>
<evidence type="ECO:0000313" key="1">
    <source>
        <dbReference type="EMBL" id="KAB2610644.1"/>
    </source>
</evidence>
<name>A0A5N5GIR8_9ROSA</name>
<reference evidence="1 2" key="1">
    <citation type="submission" date="2019-09" db="EMBL/GenBank/DDBJ databases">
        <authorList>
            <person name="Ou C."/>
        </authorList>
    </citation>
    <scope>NUCLEOTIDE SEQUENCE [LARGE SCALE GENOMIC DNA]</scope>
    <source>
        <strain evidence="1">S2</strain>
        <tissue evidence="1">Leaf</tissue>
    </source>
</reference>
<gene>
    <name evidence="1" type="ORF">D8674_018676</name>
</gene>
<reference evidence="2" key="2">
    <citation type="submission" date="2019-10" db="EMBL/GenBank/DDBJ databases">
        <title>A de novo genome assembly of a pear dwarfing rootstock.</title>
        <authorList>
            <person name="Wang F."/>
            <person name="Wang J."/>
            <person name="Li S."/>
            <person name="Zhang Y."/>
            <person name="Fang M."/>
            <person name="Ma L."/>
            <person name="Zhao Y."/>
            <person name="Jiang S."/>
        </authorList>
    </citation>
    <scope>NUCLEOTIDE SEQUENCE [LARGE SCALE GENOMIC DNA]</scope>
</reference>
<reference evidence="1 2" key="3">
    <citation type="submission" date="2019-11" db="EMBL/GenBank/DDBJ databases">
        <title>A de novo genome assembly of a pear dwarfing rootstock.</title>
        <authorList>
            <person name="Wang F."/>
            <person name="Wang J."/>
            <person name="Li S."/>
            <person name="Zhang Y."/>
            <person name="Fang M."/>
            <person name="Ma L."/>
            <person name="Zhao Y."/>
            <person name="Jiang S."/>
        </authorList>
    </citation>
    <scope>NUCLEOTIDE SEQUENCE [LARGE SCALE GENOMIC DNA]</scope>
    <source>
        <strain evidence="1">S2</strain>
        <tissue evidence="1">Leaf</tissue>
    </source>
</reference>
<proteinExistence type="predicted"/>
<organism evidence="1 2">
    <name type="scientific">Pyrus ussuriensis x Pyrus communis</name>
    <dbReference type="NCBI Taxonomy" id="2448454"/>
    <lineage>
        <taxon>Eukaryota</taxon>
        <taxon>Viridiplantae</taxon>
        <taxon>Streptophyta</taxon>
        <taxon>Embryophyta</taxon>
        <taxon>Tracheophyta</taxon>
        <taxon>Spermatophyta</taxon>
        <taxon>Magnoliopsida</taxon>
        <taxon>eudicotyledons</taxon>
        <taxon>Gunneridae</taxon>
        <taxon>Pentapetalae</taxon>
        <taxon>rosids</taxon>
        <taxon>fabids</taxon>
        <taxon>Rosales</taxon>
        <taxon>Rosaceae</taxon>
        <taxon>Amygdaloideae</taxon>
        <taxon>Maleae</taxon>
        <taxon>Pyrus</taxon>
    </lineage>
</organism>
<dbReference type="OrthoDB" id="1632775at2759"/>
<keyword evidence="2" id="KW-1185">Reference proteome</keyword>